<dbReference type="Proteomes" id="UP000887565">
    <property type="component" value="Unplaced"/>
</dbReference>
<sequence>MIPMESNSGTRCEVLLTVIQNLRSALKFFNDGLGTMKYLSPTTNTLYKTASCCMNYVDVLRDIWFSENHKCVAKRQSLSLLGYAIIFVKY</sequence>
<protein>
    <submittedName>
        <fullName evidence="2">Uncharacterized protein</fullName>
    </submittedName>
</protein>
<organism evidence="1 2">
    <name type="scientific">Romanomermis culicivorax</name>
    <name type="common">Nematode worm</name>
    <dbReference type="NCBI Taxonomy" id="13658"/>
    <lineage>
        <taxon>Eukaryota</taxon>
        <taxon>Metazoa</taxon>
        <taxon>Ecdysozoa</taxon>
        <taxon>Nematoda</taxon>
        <taxon>Enoplea</taxon>
        <taxon>Dorylaimia</taxon>
        <taxon>Mermithida</taxon>
        <taxon>Mermithoidea</taxon>
        <taxon>Mermithidae</taxon>
        <taxon>Romanomermis</taxon>
    </lineage>
</organism>
<evidence type="ECO:0000313" key="1">
    <source>
        <dbReference type="Proteomes" id="UP000887565"/>
    </source>
</evidence>
<accession>A0A915HRC2</accession>
<evidence type="ECO:0000313" key="2">
    <source>
        <dbReference type="WBParaSite" id="nRc.2.0.1.t03990-RA"/>
    </source>
</evidence>
<proteinExistence type="predicted"/>
<dbReference type="WBParaSite" id="nRc.2.0.1.t03990-RA">
    <property type="protein sequence ID" value="nRc.2.0.1.t03990-RA"/>
    <property type="gene ID" value="nRc.2.0.1.g03990"/>
</dbReference>
<keyword evidence="1" id="KW-1185">Reference proteome</keyword>
<reference evidence="2" key="1">
    <citation type="submission" date="2022-11" db="UniProtKB">
        <authorList>
            <consortium name="WormBaseParasite"/>
        </authorList>
    </citation>
    <scope>IDENTIFICATION</scope>
</reference>
<name>A0A915HRC2_ROMCU</name>
<dbReference type="AlphaFoldDB" id="A0A915HRC2"/>